<evidence type="ECO:0000256" key="5">
    <source>
        <dbReference type="ARBA" id="ARBA00022729"/>
    </source>
</evidence>
<keyword evidence="4" id="KW-0646">Protease inhibitor</keyword>
<dbReference type="FunFam" id="2.60.40.10:FF:000032">
    <property type="entry name" value="palladin isoform X1"/>
    <property type="match status" value="1"/>
</dbReference>
<dbReference type="PANTHER" id="PTHR13723:SF281">
    <property type="entry name" value="PAPILIN"/>
    <property type="match status" value="1"/>
</dbReference>
<dbReference type="InterPro" id="IPR000884">
    <property type="entry name" value="TSP1_rpt"/>
</dbReference>
<evidence type="ECO:0000256" key="6">
    <source>
        <dbReference type="ARBA" id="ARBA00022737"/>
    </source>
</evidence>
<dbReference type="GO" id="GO:0004222">
    <property type="term" value="F:metalloendopeptidase activity"/>
    <property type="evidence" value="ECO:0007669"/>
    <property type="project" value="TreeGrafter"/>
</dbReference>
<dbReference type="InterPro" id="IPR003599">
    <property type="entry name" value="Ig_sub"/>
</dbReference>
<dbReference type="InterPro" id="IPR010909">
    <property type="entry name" value="PLAC"/>
</dbReference>
<feature type="region of interest" description="Disordered" evidence="11">
    <location>
        <begin position="296"/>
        <end position="361"/>
    </location>
</feature>
<dbReference type="Pfam" id="PF00014">
    <property type="entry name" value="Kunitz_BPTI"/>
    <property type="match status" value="2"/>
</dbReference>
<dbReference type="InterPro" id="IPR013098">
    <property type="entry name" value="Ig_I-set"/>
</dbReference>
<accession>A0A7R8VZZ7</accession>
<dbReference type="EMBL" id="OB660038">
    <property type="protein sequence ID" value="CAD7222216.1"/>
    <property type="molecule type" value="Genomic_DNA"/>
</dbReference>
<dbReference type="SMART" id="SM00409">
    <property type="entry name" value="IG"/>
    <property type="match status" value="2"/>
</dbReference>
<evidence type="ECO:0000313" key="12">
    <source>
        <dbReference type="EMBL" id="CAD7222216.1"/>
    </source>
</evidence>
<feature type="compositionally biased region" description="Low complexity" evidence="11">
    <location>
        <begin position="768"/>
        <end position="784"/>
    </location>
</feature>
<dbReference type="Pfam" id="PF19236">
    <property type="entry name" value="ADAMTS_CR_3"/>
    <property type="match status" value="1"/>
</dbReference>
<keyword evidence="7" id="KW-0272">Extracellular matrix</keyword>
<dbReference type="OrthoDB" id="5950222at2759"/>
<evidence type="ECO:0000256" key="9">
    <source>
        <dbReference type="ARBA" id="ARBA00023157"/>
    </source>
</evidence>
<dbReference type="SUPFAM" id="SSF48726">
    <property type="entry name" value="Immunoglobulin"/>
    <property type="match status" value="2"/>
</dbReference>
<dbReference type="Gene3D" id="2.60.120.830">
    <property type="match status" value="1"/>
</dbReference>
<dbReference type="FunFam" id="2.60.120.830:FF:000001">
    <property type="entry name" value="A disintegrin and metalloproteinase with thrombospondin motifs 1"/>
    <property type="match status" value="1"/>
</dbReference>
<keyword evidence="10" id="KW-0393">Immunoglobulin domain</keyword>
<dbReference type="InterPro" id="IPR007110">
    <property type="entry name" value="Ig-like_dom"/>
</dbReference>
<keyword evidence="6" id="KW-0677">Repeat</keyword>
<protein>
    <submittedName>
        <fullName evidence="12">Uncharacterized protein</fullName>
    </submittedName>
</protein>
<dbReference type="PROSITE" id="PS50835">
    <property type="entry name" value="IG_LIKE"/>
    <property type="match status" value="2"/>
</dbReference>
<evidence type="ECO:0000256" key="7">
    <source>
        <dbReference type="ARBA" id="ARBA00022869"/>
    </source>
</evidence>
<dbReference type="InterPro" id="IPR050439">
    <property type="entry name" value="ADAMTS_ADAMTS-like"/>
</dbReference>
<dbReference type="GO" id="GO:0005604">
    <property type="term" value="C:basement membrane"/>
    <property type="evidence" value="ECO:0007669"/>
    <property type="project" value="UniProtKB-SubCell"/>
</dbReference>
<dbReference type="InterPro" id="IPR036383">
    <property type="entry name" value="TSP1_rpt_sf"/>
</dbReference>
<dbReference type="FunFam" id="4.10.410.10:FF:000020">
    <property type="entry name" value="Collagen, type VI, alpha 3"/>
    <property type="match status" value="2"/>
</dbReference>
<evidence type="ECO:0000256" key="2">
    <source>
        <dbReference type="ARBA" id="ARBA00022473"/>
    </source>
</evidence>
<feature type="compositionally biased region" description="Basic and acidic residues" evidence="11">
    <location>
        <begin position="341"/>
        <end position="360"/>
    </location>
</feature>
<evidence type="ECO:0000256" key="3">
    <source>
        <dbReference type="ARBA" id="ARBA00022525"/>
    </source>
</evidence>
<feature type="compositionally biased region" description="Basic and acidic residues" evidence="11">
    <location>
        <begin position="719"/>
        <end position="731"/>
    </location>
</feature>
<evidence type="ECO:0000256" key="10">
    <source>
        <dbReference type="ARBA" id="ARBA00023319"/>
    </source>
</evidence>
<dbReference type="Pfam" id="PF07679">
    <property type="entry name" value="I-set"/>
    <property type="match status" value="2"/>
</dbReference>
<keyword evidence="2" id="KW-0217">Developmental protein</keyword>
<feature type="compositionally biased region" description="Basic and acidic residues" evidence="11">
    <location>
        <begin position="600"/>
        <end position="660"/>
    </location>
</feature>
<dbReference type="PROSITE" id="PS50900">
    <property type="entry name" value="PLAC"/>
    <property type="match status" value="1"/>
</dbReference>
<dbReference type="CDD" id="cd00109">
    <property type="entry name" value="Kunitz-type"/>
    <property type="match status" value="1"/>
</dbReference>
<evidence type="ECO:0000256" key="11">
    <source>
        <dbReference type="SAM" id="MobiDB-lite"/>
    </source>
</evidence>
<dbReference type="GO" id="GO:0004867">
    <property type="term" value="F:serine-type endopeptidase inhibitor activity"/>
    <property type="evidence" value="ECO:0007669"/>
    <property type="project" value="UniProtKB-KW"/>
</dbReference>
<dbReference type="Pfam" id="PF05986">
    <property type="entry name" value="ADAMTS_spacer1"/>
    <property type="match status" value="1"/>
</dbReference>
<evidence type="ECO:0000256" key="1">
    <source>
        <dbReference type="ARBA" id="ARBA00004302"/>
    </source>
</evidence>
<dbReference type="GO" id="GO:0030198">
    <property type="term" value="P:extracellular matrix organization"/>
    <property type="evidence" value="ECO:0007669"/>
    <property type="project" value="InterPro"/>
</dbReference>
<dbReference type="CDD" id="cd22639">
    <property type="entry name" value="Kunitz_papilin_lacunin-like"/>
    <property type="match status" value="1"/>
</dbReference>
<sequence>MFSYMWWWHIHGYTRMLGHWSCPEGAKDFRLEQCEAFNNQPFDGVFHQWVPYMKAPDKCALNCMPKGERSYYRHKSRVIDGTPCNPETNAICIEGACTPVGCDGMLGSSVKEDVCRVCNGDGSTCKAFNGTFVETDLEIGYHDFLLIPAGATNIFIKEMERSNNYLAIRNTSGHYFLNGNWLIQFPQAIDAAGTVFHYERKPSFFSPESLRALGPTEEPLYIVLLYEEHNPGISFEFHLPKSMLEGAGQNETYDWKAEEFGDCEVECGESVRMRNVTCIRGSDGESVSENLCDLTTQPEKEENCTKETCPEGYVPTEKPEEEEQKEEGEEPDEGDGEKEGEEGKKEGKEGEQEEEKEKVPEWVMGEWNDCTEACGLLNETRSILCVDAEGKSVGDSSCEEKKPESMRACKAPTDCAYRWYMSEWSECSSKTAVGVQNRHVFCGSKTENGTVEEADNDNCKPPMPADAQNCTGEATAKPHWTIGNWSECSVTCGTGFKKRRVICVQWNDDGSFSKSIECDKNETPEAAMECVTDPCVEDGEVEGRSLKKKKKTKRIKKWNCYRGPRRPKEAIESSGEMEEVTTTPKGEMSTTPKEAMSTTPKEEMSTTPKEEMSTTPREEMSTTPKEEMSTTPKEEITTTPKEEMSTTPREEMTTTPKEEGTTTLEEGSTTPNPEMSTTPGTEMTTTPGTEMTTTPGTEMTTTPGTEMTTTPGTEMTTTPKEEMTTTPKEEMTTTPMEEVEELSGSSGDGDEDLGSGLEDYSGDGSGSGFEFSGAVGSGEYSGDFSGDGDDVGDLIYEAPVDDEDSETEVSTSSSTSTAATPTSTIPSSSTTESSTAPTSSTTSSSISIFEVTSDQPTTHCDDLPSGESEWEWVEVEVDDSEEEGSGDTVEERMLTSEGINGTTTETTVSSETTDRPDEKELTAADIPDINPASCALPDETGPGRNFTTMWFFDMEYGGCTRFWYGGTGGNENRFETEEICKRVCVSPTETDKICNLPDVKGPCDSYKVRWFFDPRYRQCRQFYYGGCLGNANNFERVEDCQRQCSDASQMMPIATPAPTTTTPRQPVLGYARIEEGDTGTIRCPMRGSKDITWTKGGYPVYMADGRIRQHDGDLIVYGARRDDAGVYSCYGTDAYGRTGKEDVTVDIESAAERPAQIVYGSSDTTVQLGSAASLACDVIGKPKPTVSWWKESELIPHRTAQFEVFQNNTLLIRSVRLRDLGPYTCQAFNGIGAASSHSVVLRGRGLTGQPSPDEMPYTRYVIDRPVLPERTTRPPWMTLAPGQDPDLNQIPLVAEGQKMNPSQVPLSCTDDYSLANCKLIVEVKYCSHQYYSRFCCRSCAIAGQLTLGQIRELTKKSPFRNPYQ</sequence>
<dbReference type="PRINTS" id="PR00759">
    <property type="entry name" value="BASICPTASE"/>
</dbReference>
<feature type="compositionally biased region" description="Low complexity" evidence="11">
    <location>
        <begin position="895"/>
        <end position="911"/>
    </location>
</feature>
<dbReference type="SMART" id="SM00131">
    <property type="entry name" value="KU"/>
    <property type="match status" value="2"/>
</dbReference>
<proteinExistence type="predicted"/>
<dbReference type="Pfam" id="PF08686">
    <property type="entry name" value="PLAC"/>
    <property type="match status" value="1"/>
</dbReference>
<organism evidence="12">
    <name type="scientific">Cyprideis torosa</name>
    <dbReference type="NCBI Taxonomy" id="163714"/>
    <lineage>
        <taxon>Eukaryota</taxon>
        <taxon>Metazoa</taxon>
        <taxon>Ecdysozoa</taxon>
        <taxon>Arthropoda</taxon>
        <taxon>Crustacea</taxon>
        <taxon>Oligostraca</taxon>
        <taxon>Ostracoda</taxon>
        <taxon>Podocopa</taxon>
        <taxon>Podocopida</taxon>
        <taxon>Cytherocopina</taxon>
        <taxon>Cytheroidea</taxon>
        <taxon>Cytherideidae</taxon>
        <taxon>Cyprideis</taxon>
    </lineage>
</organism>
<keyword evidence="3" id="KW-0964">Secreted</keyword>
<dbReference type="InterPro" id="IPR013273">
    <property type="entry name" value="ADAMTS/ADAMTS-like"/>
</dbReference>
<dbReference type="InterPro" id="IPR010294">
    <property type="entry name" value="ADAMTS_spacer1"/>
</dbReference>
<dbReference type="SMART" id="SM00408">
    <property type="entry name" value="IGc2"/>
    <property type="match status" value="2"/>
</dbReference>
<dbReference type="InterPro" id="IPR045371">
    <property type="entry name" value="ADAMTS_CR_3"/>
</dbReference>
<dbReference type="PROSITE" id="PS00280">
    <property type="entry name" value="BPTI_KUNITZ_1"/>
    <property type="match status" value="1"/>
</dbReference>
<dbReference type="GO" id="GO:0006508">
    <property type="term" value="P:proteolysis"/>
    <property type="evidence" value="ECO:0007669"/>
    <property type="project" value="TreeGrafter"/>
</dbReference>
<feature type="compositionally biased region" description="Polar residues" evidence="11">
    <location>
        <begin position="580"/>
        <end position="599"/>
    </location>
</feature>
<dbReference type="SMART" id="SM00209">
    <property type="entry name" value="TSP1"/>
    <property type="match status" value="4"/>
</dbReference>
<dbReference type="InterPro" id="IPR003598">
    <property type="entry name" value="Ig_sub2"/>
</dbReference>
<feature type="compositionally biased region" description="Low complexity" evidence="11">
    <location>
        <begin position="661"/>
        <end position="670"/>
    </location>
</feature>
<keyword evidence="9" id="KW-1015">Disulfide bond</keyword>
<feature type="compositionally biased region" description="Acidic residues" evidence="11">
    <location>
        <begin position="868"/>
        <end position="885"/>
    </location>
</feature>
<reference evidence="12" key="1">
    <citation type="submission" date="2020-11" db="EMBL/GenBank/DDBJ databases">
        <authorList>
            <person name="Tran Van P."/>
        </authorList>
    </citation>
    <scope>NUCLEOTIDE SEQUENCE</scope>
</reference>
<dbReference type="InterPro" id="IPR020901">
    <property type="entry name" value="Prtase_inh_Kunz-CS"/>
</dbReference>
<comment type="subcellular location">
    <subcellularLocation>
        <location evidence="1">Secreted</location>
        <location evidence="1">Extracellular space</location>
        <location evidence="1">Extracellular matrix</location>
        <location evidence="1">Basement membrane</location>
    </subcellularLocation>
</comment>
<feature type="compositionally biased region" description="Low complexity" evidence="11">
    <location>
        <begin position="808"/>
        <end position="848"/>
    </location>
</feature>
<feature type="compositionally biased region" description="Basic and acidic residues" evidence="11">
    <location>
        <begin position="298"/>
        <end position="309"/>
    </location>
</feature>
<dbReference type="PROSITE" id="PS50092">
    <property type="entry name" value="TSP1"/>
    <property type="match status" value="3"/>
</dbReference>
<feature type="region of interest" description="Disordered" evidence="11">
    <location>
        <begin position="559"/>
        <end position="918"/>
    </location>
</feature>
<dbReference type="SUPFAM" id="SSF57362">
    <property type="entry name" value="BPTI-like"/>
    <property type="match status" value="2"/>
</dbReference>
<keyword evidence="5" id="KW-0732">Signal</keyword>
<feature type="compositionally biased region" description="Low complexity" evidence="11">
    <location>
        <begin position="677"/>
        <end position="718"/>
    </location>
</feature>
<dbReference type="PROSITE" id="PS50279">
    <property type="entry name" value="BPTI_KUNITZ_2"/>
    <property type="match status" value="2"/>
</dbReference>
<feature type="compositionally biased region" description="Acidic residues" evidence="11">
    <location>
        <begin position="319"/>
        <end position="340"/>
    </location>
</feature>
<dbReference type="InterPro" id="IPR036179">
    <property type="entry name" value="Ig-like_dom_sf"/>
</dbReference>
<dbReference type="InterPro" id="IPR036880">
    <property type="entry name" value="Kunitz_BPTI_sf"/>
</dbReference>
<dbReference type="Gene3D" id="4.10.410.10">
    <property type="entry name" value="Pancreatic trypsin inhibitor Kunitz domain"/>
    <property type="match status" value="2"/>
</dbReference>
<evidence type="ECO:0000256" key="4">
    <source>
        <dbReference type="ARBA" id="ARBA00022690"/>
    </source>
</evidence>
<dbReference type="PANTHER" id="PTHR13723">
    <property type="entry name" value="ADAMTS A DISINTEGRIN AND METALLOPROTEASE WITH THROMBOSPONDIN MOTIFS PROTEASE"/>
    <property type="match status" value="1"/>
</dbReference>
<dbReference type="SUPFAM" id="SSF82895">
    <property type="entry name" value="TSP-1 type 1 repeat"/>
    <property type="match status" value="4"/>
</dbReference>
<dbReference type="InterPro" id="IPR002223">
    <property type="entry name" value="Kunitz_BPTI"/>
</dbReference>
<dbReference type="Gene3D" id="2.60.40.10">
    <property type="entry name" value="Immunoglobulins"/>
    <property type="match status" value="2"/>
</dbReference>
<dbReference type="Gene3D" id="2.20.100.10">
    <property type="entry name" value="Thrombospondin type-1 (TSP1) repeat"/>
    <property type="match status" value="2"/>
</dbReference>
<gene>
    <name evidence="12" type="ORF">CTOB1V02_LOCUS231</name>
</gene>
<dbReference type="Pfam" id="PF19030">
    <property type="entry name" value="TSP1_ADAMTS"/>
    <property type="match status" value="4"/>
</dbReference>
<dbReference type="PRINTS" id="PR01857">
    <property type="entry name" value="ADAMTSFAMILY"/>
</dbReference>
<dbReference type="InterPro" id="IPR013783">
    <property type="entry name" value="Ig-like_fold"/>
</dbReference>
<keyword evidence="8" id="KW-0722">Serine protease inhibitor</keyword>
<dbReference type="FunFam" id="2.20.100.10:FF:000005">
    <property type="entry name" value="ADAM metallopeptidase with thrombospondin type 1 motif 9"/>
    <property type="match status" value="2"/>
</dbReference>
<evidence type="ECO:0000256" key="8">
    <source>
        <dbReference type="ARBA" id="ARBA00022900"/>
    </source>
</evidence>
<name>A0A7R8VZZ7_9CRUS</name>
<keyword evidence="7" id="KW-0084">Basement membrane</keyword>